<dbReference type="GO" id="GO:0003700">
    <property type="term" value="F:DNA-binding transcription factor activity"/>
    <property type="evidence" value="ECO:0007669"/>
    <property type="project" value="InterPro"/>
</dbReference>
<dbReference type="GO" id="GO:0005634">
    <property type="term" value="C:nucleus"/>
    <property type="evidence" value="ECO:0007669"/>
    <property type="project" value="UniProtKB-SubCell"/>
</dbReference>
<dbReference type="SUPFAM" id="SSF118290">
    <property type="entry name" value="WRKY DNA-binding domain"/>
    <property type="match status" value="1"/>
</dbReference>
<evidence type="ECO:0000256" key="3">
    <source>
        <dbReference type="ARBA" id="ARBA00023125"/>
    </source>
</evidence>
<evidence type="ECO:0000259" key="7">
    <source>
        <dbReference type="PROSITE" id="PS50811"/>
    </source>
</evidence>
<evidence type="ECO:0000256" key="6">
    <source>
        <dbReference type="SAM" id="MobiDB-lite"/>
    </source>
</evidence>
<dbReference type="Proteomes" id="UP001345219">
    <property type="component" value="Chromosome 6"/>
</dbReference>
<dbReference type="Gene3D" id="2.20.25.80">
    <property type="entry name" value="WRKY domain"/>
    <property type="match status" value="1"/>
</dbReference>
<name>A0AAN7JZD4_9MYRT</name>
<gene>
    <name evidence="8" type="ORF">SAY87_006823</name>
</gene>
<organism evidence="8 9">
    <name type="scientific">Trapa incisa</name>
    <dbReference type="NCBI Taxonomy" id="236973"/>
    <lineage>
        <taxon>Eukaryota</taxon>
        <taxon>Viridiplantae</taxon>
        <taxon>Streptophyta</taxon>
        <taxon>Embryophyta</taxon>
        <taxon>Tracheophyta</taxon>
        <taxon>Spermatophyta</taxon>
        <taxon>Magnoliopsida</taxon>
        <taxon>eudicotyledons</taxon>
        <taxon>Gunneridae</taxon>
        <taxon>Pentapetalae</taxon>
        <taxon>rosids</taxon>
        <taxon>malvids</taxon>
        <taxon>Myrtales</taxon>
        <taxon>Lythraceae</taxon>
        <taxon>Trapa</taxon>
    </lineage>
</organism>
<comment type="caution">
    <text evidence="8">The sequence shown here is derived from an EMBL/GenBank/DDBJ whole genome shotgun (WGS) entry which is preliminary data.</text>
</comment>
<keyword evidence="3" id="KW-0238">DNA-binding</keyword>
<sequence>MDNHTVSLLLYGCKLARELESNLPNSANQPHSIADSCDQILRVFGAVQERIADGSVHHQHGVQVASFMHLPAAVMPLQQHHAQQLPLQSYSPLPAAPRKTPFSGIEATGASARRVAGAEQLAAASEGSDPAGGMASSSSSQFRQKPRRSDVDPGRRTVNMEAPLYGNPEIPPEDGFIWKKYGQKEIVGSLFPRSYYRCTHQKLYQCPAKKQVQRLDSNPRIFQVIYRGEHTCHMFSTAPSVASQSPLRTLGMPIVSMDMTHVHPTLPQLPAVGMAPSMAGMRDDTYTLLADAMFNSFHSGSNSTTNSMDVIFTSVDRDHQHKPTWLDAGEKSEL</sequence>
<protein>
    <recommendedName>
        <fullName evidence="7">WRKY domain-containing protein</fullName>
    </recommendedName>
</protein>
<dbReference type="EMBL" id="JAXIOK010000013">
    <property type="protein sequence ID" value="KAK4756696.1"/>
    <property type="molecule type" value="Genomic_DNA"/>
</dbReference>
<dbReference type="InterPro" id="IPR003657">
    <property type="entry name" value="WRKY_dom"/>
</dbReference>
<evidence type="ECO:0000256" key="1">
    <source>
        <dbReference type="ARBA" id="ARBA00004123"/>
    </source>
</evidence>
<keyword evidence="5" id="KW-0539">Nucleus</keyword>
<dbReference type="AlphaFoldDB" id="A0AAN7JZD4"/>
<dbReference type="PROSITE" id="PS50811">
    <property type="entry name" value="WRKY"/>
    <property type="match status" value="1"/>
</dbReference>
<keyword evidence="4" id="KW-0804">Transcription</keyword>
<proteinExistence type="predicted"/>
<dbReference type="InterPro" id="IPR044810">
    <property type="entry name" value="WRKY_plant"/>
</dbReference>
<comment type="subcellular location">
    <subcellularLocation>
        <location evidence="1">Nucleus</location>
    </subcellularLocation>
</comment>
<dbReference type="GO" id="GO:0043565">
    <property type="term" value="F:sequence-specific DNA binding"/>
    <property type="evidence" value="ECO:0007669"/>
    <property type="project" value="InterPro"/>
</dbReference>
<evidence type="ECO:0000256" key="5">
    <source>
        <dbReference type="ARBA" id="ARBA00023242"/>
    </source>
</evidence>
<evidence type="ECO:0000313" key="9">
    <source>
        <dbReference type="Proteomes" id="UP001345219"/>
    </source>
</evidence>
<dbReference type="SMART" id="SM00774">
    <property type="entry name" value="WRKY"/>
    <property type="match status" value="1"/>
</dbReference>
<accession>A0AAN7JZD4</accession>
<dbReference type="InterPro" id="IPR036576">
    <property type="entry name" value="WRKY_dom_sf"/>
</dbReference>
<feature type="domain" description="WRKY" evidence="7">
    <location>
        <begin position="173"/>
        <end position="230"/>
    </location>
</feature>
<feature type="region of interest" description="Disordered" evidence="6">
    <location>
        <begin position="116"/>
        <end position="166"/>
    </location>
</feature>
<keyword evidence="9" id="KW-1185">Reference proteome</keyword>
<evidence type="ECO:0000313" key="8">
    <source>
        <dbReference type="EMBL" id="KAK4756696.1"/>
    </source>
</evidence>
<keyword evidence="2" id="KW-0805">Transcription regulation</keyword>
<reference evidence="8 9" key="1">
    <citation type="journal article" date="2023" name="Hortic Res">
        <title>Pangenome of water caltrop reveals structural variations and asymmetric subgenome divergence after allopolyploidization.</title>
        <authorList>
            <person name="Zhang X."/>
            <person name="Chen Y."/>
            <person name="Wang L."/>
            <person name="Yuan Y."/>
            <person name="Fang M."/>
            <person name="Shi L."/>
            <person name="Lu R."/>
            <person name="Comes H.P."/>
            <person name="Ma Y."/>
            <person name="Chen Y."/>
            <person name="Huang G."/>
            <person name="Zhou Y."/>
            <person name="Zheng Z."/>
            <person name="Qiu Y."/>
        </authorList>
    </citation>
    <scope>NUCLEOTIDE SEQUENCE [LARGE SCALE GENOMIC DNA]</scope>
    <source>
        <tissue evidence="8">Roots</tissue>
    </source>
</reference>
<dbReference type="Pfam" id="PF03106">
    <property type="entry name" value="WRKY"/>
    <property type="match status" value="1"/>
</dbReference>
<dbReference type="PANTHER" id="PTHR31282">
    <property type="entry name" value="WRKY TRANSCRIPTION FACTOR 21-RELATED"/>
    <property type="match status" value="1"/>
</dbReference>
<evidence type="ECO:0000256" key="4">
    <source>
        <dbReference type="ARBA" id="ARBA00023163"/>
    </source>
</evidence>
<evidence type="ECO:0000256" key="2">
    <source>
        <dbReference type="ARBA" id="ARBA00023015"/>
    </source>
</evidence>